<sequence>MHRPRLPELSFLHAAFFFPNSIAWGQVYRFPALNIDERFYAEPIVTLERKE</sequence>
<organism evidence="1 2">
    <name type="scientific">Vibrio ishigakensis</name>
    <dbReference type="NCBI Taxonomy" id="1481914"/>
    <lineage>
        <taxon>Bacteria</taxon>
        <taxon>Pseudomonadati</taxon>
        <taxon>Pseudomonadota</taxon>
        <taxon>Gammaproteobacteria</taxon>
        <taxon>Vibrionales</taxon>
        <taxon>Vibrionaceae</taxon>
        <taxon>Vibrio</taxon>
    </lineage>
</organism>
<evidence type="ECO:0000313" key="1">
    <source>
        <dbReference type="EMBL" id="GAM60959.1"/>
    </source>
</evidence>
<dbReference type="EMBL" id="BBSA01000002">
    <property type="protein sequence ID" value="GAM60959.1"/>
    <property type="molecule type" value="Genomic_DNA"/>
</dbReference>
<name>A0A0B8PDQ7_9VIBR</name>
<proteinExistence type="predicted"/>
<evidence type="ECO:0000313" key="2">
    <source>
        <dbReference type="Proteomes" id="UP000031670"/>
    </source>
</evidence>
<gene>
    <name evidence="1" type="ORF">JCM19232_3901</name>
</gene>
<accession>A0A0B8PDQ7</accession>
<reference evidence="1 2" key="2">
    <citation type="submission" date="2015-01" db="EMBL/GenBank/DDBJ databases">
        <authorList>
            <consortium name="NBRP consortium"/>
            <person name="Sawabe T."/>
            <person name="Meirelles P."/>
            <person name="Feng G."/>
            <person name="Sayaka M."/>
            <person name="Hattori M."/>
            <person name="Ohkuma M."/>
        </authorList>
    </citation>
    <scope>NUCLEOTIDE SEQUENCE [LARGE SCALE GENOMIC DNA]</scope>
    <source>
        <strain evidence="1 2">JCM19232</strain>
    </source>
</reference>
<dbReference type="AlphaFoldDB" id="A0A0B8PDQ7"/>
<protein>
    <submittedName>
        <fullName evidence="1">Uncharacterized protein</fullName>
    </submittedName>
</protein>
<reference evidence="1 2" key="1">
    <citation type="submission" date="2015-01" db="EMBL/GenBank/DDBJ databases">
        <title>Vibrio sp. C5 JCM 19232 whole genome shotgun sequence.</title>
        <authorList>
            <person name="Sawabe T."/>
            <person name="Meirelles P."/>
            <person name="Feng G."/>
            <person name="Sayaka M."/>
            <person name="Hattori M."/>
            <person name="Ohkuma M."/>
        </authorList>
    </citation>
    <scope>NUCLEOTIDE SEQUENCE [LARGE SCALE GENOMIC DNA]</scope>
    <source>
        <strain evidence="1 2">JCM19232</strain>
    </source>
</reference>
<dbReference type="Proteomes" id="UP000031670">
    <property type="component" value="Unassembled WGS sequence"/>
</dbReference>
<comment type="caution">
    <text evidence="1">The sequence shown here is derived from an EMBL/GenBank/DDBJ whole genome shotgun (WGS) entry which is preliminary data.</text>
</comment>